<dbReference type="PANTHER" id="PTHR31040:SF1">
    <property type="entry name" value="NURIM"/>
    <property type="match status" value="1"/>
</dbReference>
<evidence type="ECO:0000256" key="5">
    <source>
        <dbReference type="ARBA" id="ARBA00023136"/>
    </source>
</evidence>
<feature type="transmembrane region" description="Helical" evidence="6">
    <location>
        <begin position="67"/>
        <end position="87"/>
    </location>
</feature>
<keyword evidence="7" id="KW-0489">Methyltransferase</keyword>
<organism evidence="7 8">
    <name type="scientific">Nocardia vermiculata</name>
    <dbReference type="NCBI Taxonomy" id="257274"/>
    <lineage>
        <taxon>Bacteria</taxon>
        <taxon>Bacillati</taxon>
        <taxon>Actinomycetota</taxon>
        <taxon>Actinomycetes</taxon>
        <taxon>Mycobacteriales</taxon>
        <taxon>Nocardiaceae</taxon>
        <taxon>Nocardia</taxon>
    </lineage>
</organism>
<proteinExistence type="inferred from homology"/>
<dbReference type="PANTHER" id="PTHR31040">
    <property type="entry name" value="NURIM"/>
    <property type="match status" value="1"/>
</dbReference>
<evidence type="ECO:0000256" key="2">
    <source>
        <dbReference type="ARBA" id="ARBA00010631"/>
    </source>
</evidence>
<dbReference type="GO" id="GO:0032259">
    <property type="term" value="P:methylation"/>
    <property type="evidence" value="ECO:0007669"/>
    <property type="project" value="UniProtKB-KW"/>
</dbReference>
<dbReference type="AlphaFoldDB" id="A0A846YB22"/>
<feature type="transmembrane region" description="Helical" evidence="6">
    <location>
        <begin position="125"/>
        <end position="146"/>
    </location>
</feature>
<evidence type="ECO:0000256" key="6">
    <source>
        <dbReference type="SAM" id="Phobius"/>
    </source>
</evidence>
<keyword evidence="8" id="KW-1185">Reference proteome</keyword>
<reference evidence="7 8" key="1">
    <citation type="submission" date="2020-04" db="EMBL/GenBank/DDBJ databases">
        <title>MicrobeNet Type strains.</title>
        <authorList>
            <person name="Nicholson A.C."/>
        </authorList>
    </citation>
    <scope>NUCLEOTIDE SEQUENCE [LARGE SCALE GENOMIC DNA]</scope>
    <source>
        <strain evidence="7 8">JCM 12354</strain>
    </source>
</reference>
<protein>
    <submittedName>
        <fullName evidence="7">Isoprenylcysteine carboxylmethyltransferase family protein</fullName>
    </submittedName>
</protein>
<dbReference type="GO" id="GO:0016020">
    <property type="term" value="C:membrane"/>
    <property type="evidence" value="ECO:0007669"/>
    <property type="project" value="UniProtKB-SubCell"/>
</dbReference>
<accession>A0A846YB22</accession>
<keyword evidence="7" id="KW-0808">Transferase</keyword>
<comment type="caution">
    <text evidence="7">The sequence shown here is derived from an EMBL/GenBank/DDBJ whole genome shotgun (WGS) entry which is preliminary data.</text>
</comment>
<comment type="similarity">
    <text evidence="2">Belongs to the nurim family.</text>
</comment>
<evidence type="ECO:0000256" key="3">
    <source>
        <dbReference type="ARBA" id="ARBA00022692"/>
    </source>
</evidence>
<dbReference type="GO" id="GO:0008168">
    <property type="term" value="F:methyltransferase activity"/>
    <property type="evidence" value="ECO:0007669"/>
    <property type="project" value="UniProtKB-KW"/>
</dbReference>
<gene>
    <name evidence="7" type="ORF">HGA08_29815</name>
</gene>
<dbReference type="Gene3D" id="1.20.120.1630">
    <property type="match status" value="1"/>
</dbReference>
<keyword evidence="3 6" id="KW-0812">Transmembrane</keyword>
<dbReference type="EMBL" id="JAAXOP010000029">
    <property type="protein sequence ID" value="NKY54388.1"/>
    <property type="molecule type" value="Genomic_DNA"/>
</dbReference>
<keyword evidence="5 6" id="KW-0472">Membrane</keyword>
<comment type="subcellular location">
    <subcellularLocation>
        <location evidence="1">Membrane</location>
        <topology evidence="1">Multi-pass membrane protein</topology>
    </subcellularLocation>
</comment>
<dbReference type="InterPro" id="IPR033580">
    <property type="entry name" value="Nurim-like"/>
</dbReference>
<keyword evidence="4 6" id="KW-1133">Transmembrane helix</keyword>
<evidence type="ECO:0000256" key="4">
    <source>
        <dbReference type="ARBA" id="ARBA00022989"/>
    </source>
</evidence>
<name>A0A846YB22_9NOCA</name>
<evidence type="ECO:0000256" key="1">
    <source>
        <dbReference type="ARBA" id="ARBA00004141"/>
    </source>
</evidence>
<sequence>MGAGSTVVSDCCRVRTLSCRCRPTLGEGASNRANRPGGRGSRGVIYLQLWRPLPAEVWHVSATPARIVLYAISLAGWALVLSSTFAIDHFDLFGVRQVVRRLRGQPGADPDFRTPALYRTVRHPLYLGFVIAFWAAPTMTAGRLLFAAVTTGYILVAVRFEEHDLVGVFGDRYRNYRRQVPMLVPHPHHRGGVHSAGL</sequence>
<evidence type="ECO:0000313" key="7">
    <source>
        <dbReference type="EMBL" id="NKY54388.1"/>
    </source>
</evidence>
<dbReference type="Proteomes" id="UP000565711">
    <property type="component" value="Unassembled WGS sequence"/>
</dbReference>
<evidence type="ECO:0000313" key="8">
    <source>
        <dbReference type="Proteomes" id="UP000565711"/>
    </source>
</evidence>